<keyword evidence="1" id="KW-0808">Transferase</keyword>
<dbReference type="GO" id="GO:0006696">
    <property type="term" value="P:ergosterol biosynthetic process"/>
    <property type="evidence" value="ECO:0007669"/>
    <property type="project" value="TreeGrafter"/>
</dbReference>
<dbReference type="PANTHER" id="PTHR44068:SF4">
    <property type="entry name" value="S-ADENOSYL-METHIONINE-STEROL-C-METHYLTRANSFERAS (AFU_ORTHOLOGUE AFUA_4G09190)"/>
    <property type="match status" value="1"/>
</dbReference>
<feature type="chain" id="PRO_5041453375" description="Methyltransferase type 11 domain-containing protein" evidence="2">
    <location>
        <begin position="17"/>
        <end position="356"/>
    </location>
</feature>
<dbReference type="Gene3D" id="3.40.50.150">
    <property type="entry name" value="Vaccinia Virus protein VP39"/>
    <property type="match status" value="1"/>
</dbReference>
<dbReference type="GO" id="GO:0003838">
    <property type="term" value="F:sterol 24-C-methyltransferase activity"/>
    <property type="evidence" value="ECO:0007669"/>
    <property type="project" value="TreeGrafter"/>
</dbReference>
<organism evidence="5 6">
    <name type="scientific">Effrenium voratum</name>
    <dbReference type="NCBI Taxonomy" id="2562239"/>
    <lineage>
        <taxon>Eukaryota</taxon>
        <taxon>Sar</taxon>
        <taxon>Alveolata</taxon>
        <taxon>Dinophyceae</taxon>
        <taxon>Suessiales</taxon>
        <taxon>Symbiodiniaceae</taxon>
        <taxon>Effrenium</taxon>
    </lineage>
</organism>
<keyword evidence="6" id="KW-1185">Reference proteome</keyword>
<dbReference type="InterPro" id="IPR050447">
    <property type="entry name" value="Erg6_SMT_methyltransf"/>
</dbReference>
<evidence type="ECO:0000259" key="4">
    <source>
        <dbReference type="Pfam" id="PF08498"/>
    </source>
</evidence>
<dbReference type="Pfam" id="PF08241">
    <property type="entry name" value="Methyltransf_11"/>
    <property type="match status" value="1"/>
</dbReference>
<dbReference type="PANTHER" id="PTHR44068">
    <property type="entry name" value="ZGC:194242"/>
    <property type="match status" value="1"/>
</dbReference>
<evidence type="ECO:0000313" key="6">
    <source>
        <dbReference type="Proteomes" id="UP001178507"/>
    </source>
</evidence>
<accession>A0AA36JHU3</accession>
<dbReference type="InterPro" id="IPR029063">
    <property type="entry name" value="SAM-dependent_MTases_sf"/>
</dbReference>
<feature type="signal peptide" evidence="2">
    <location>
        <begin position="1"/>
        <end position="16"/>
    </location>
</feature>
<feature type="domain" description="Sterol methyltransferase C-terminal" evidence="4">
    <location>
        <begin position="304"/>
        <end position="355"/>
    </location>
</feature>
<gene>
    <name evidence="5" type="ORF">EVOR1521_LOCUS28025</name>
</gene>
<dbReference type="SUPFAM" id="SSF53335">
    <property type="entry name" value="S-adenosyl-L-methionine-dependent methyltransferases"/>
    <property type="match status" value="1"/>
</dbReference>
<dbReference type="Pfam" id="PF08498">
    <property type="entry name" value="Sterol_MT_C"/>
    <property type="match status" value="1"/>
</dbReference>
<name>A0AA36JHU3_9DINO</name>
<evidence type="ECO:0000313" key="5">
    <source>
        <dbReference type="EMBL" id="CAJ1405944.1"/>
    </source>
</evidence>
<proteinExistence type="predicted"/>
<dbReference type="AlphaFoldDB" id="A0AA36JHU3"/>
<protein>
    <recommendedName>
        <fullName evidence="7">Methyltransferase type 11 domain-containing protein</fullName>
    </recommendedName>
</protein>
<feature type="domain" description="Methyltransferase type 11" evidence="3">
    <location>
        <begin position="130"/>
        <end position="228"/>
    </location>
</feature>
<reference evidence="5" key="1">
    <citation type="submission" date="2023-08" db="EMBL/GenBank/DDBJ databases">
        <authorList>
            <person name="Chen Y."/>
            <person name="Shah S."/>
            <person name="Dougan E. K."/>
            <person name="Thang M."/>
            <person name="Chan C."/>
        </authorList>
    </citation>
    <scope>NUCLEOTIDE SEQUENCE</scope>
</reference>
<keyword evidence="2" id="KW-0732">Signal</keyword>
<dbReference type="EMBL" id="CAUJNA010003609">
    <property type="protein sequence ID" value="CAJ1405944.1"/>
    <property type="molecule type" value="Genomic_DNA"/>
</dbReference>
<evidence type="ECO:0000259" key="3">
    <source>
        <dbReference type="Pfam" id="PF08241"/>
    </source>
</evidence>
<dbReference type="InterPro" id="IPR013216">
    <property type="entry name" value="Methyltransf_11"/>
</dbReference>
<dbReference type="InterPro" id="IPR013705">
    <property type="entry name" value="Sterol_MeTrfase_C"/>
</dbReference>
<evidence type="ECO:0000256" key="1">
    <source>
        <dbReference type="ARBA" id="ARBA00022679"/>
    </source>
</evidence>
<dbReference type="CDD" id="cd02440">
    <property type="entry name" value="AdoMet_MTases"/>
    <property type="match status" value="1"/>
</dbReference>
<comment type="caution">
    <text evidence="5">The sequence shown here is derived from an EMBL/GenBank/DDBJ whole genome shotgun (WGS) entry which is preliminary data.</text>
</comment>
<sequence>MARSLLLLSPVVAVLALSGLGIDRELAWYRASTAIKAIKTIYSFPEQDVTDFLDSYKLFDQEQVTGGKNEAQSTVNYYKVLNHLCAVGDVEKMYIPPVMDPSLGVFENQMLWEEKGMAERLNIGPGSKVLDVGCGRGRVAHHMASFSGAHVTGLNLDRTQLQTAMEHANLTKMDKHLSFVYGNYNDPLPFADATFDALYQVQVLTYAIDPEKLFKEMFRVLKPGAKLSFLDYVQLPAFNPSDPKHDDLLRKVKPVLGAVWTPKPSDFTDPLERAGFKILMNEDASLGGHQYPLIEKADTFFVAARYLLQALTKVRILPPHFLTLFERLTKDAEAFVEADKMGLFTTSWQIIAQKPA</sequence>
<dbReference type="GO" id="GO:0005783">
    <property type="term" value="C:endoplasmic reticulum"/>
    <property type="evidence" value="ECO:0007669"/>
    <property type="project" value="TreeGrafter"/>
</dbReference>
<evidence type="ECO:0000256" key="2">
    <source>
        <dbReference type="SAM" id="SignalP"/>
    </source>
</evidence>
<evidence type="ECO:0008006" key="7">
    <source>
        <dbReference type="Google" id="ProtNLM"/>
    </source>
</evidence>
<dbReference type="Proteomes" id="UP001178507">
    <property type="component" value="Unassembled WGS sequence"/>
</dbReference>